<keyword evidence="1" id="KW-0472">Membrane</keyword>
<accession>Q4JVK3</accession>
<reference evidence="2 3" key="1">
    <citation type="journal article" date="2005" name="J. Bacteriol.">
        <title>Complete genome sequence and analysis of the multiresistant nosocomial pathogen Corynebacterium jeikeium K411, a lipid-requiring bacterium of the human skin flora.</title>
        <authorList>
            <person name="Tauch A."/>
            <person name="Kaiser O."/>
            <person name="Hain T."/>
            <person name="Goesmann A."/>
            <person name="Weisshaar B."/>
            <person name="Albersmeier A."/>
            <person name="Bekel T."/>
            <person name="Bischoff N."/>
            <person name="Brune I."/>
            <person name="Chakraborty T."/>
            <person name="Kalinowski J."/>
            <person name="Meyer F."/>
            <person name="Rupp O."/>
            <person name="Schneiker S."/>
            <person name="Viehoever P."/>
            <person name="Puehler A."/>
        </authorList>
    </citation>
    <scope>NUCLEOTIDE SEQUENCE [LARGE SCALE GENOMIC DNA]</scope>
    <source>
        <strain evidence="2 3">K411</strain>
    </source>
</reference>
<dbReference type="eggNOG" id="ENOG5031ZMS">
    <property type="taxonomic scope" value="Bacteria"/>
</dbReference>
<evidence type="ECO:0000313" key="2">
    <source>
        <dbReference type="EMBL" id="CAI37154.1"/>
    </source>
</evidence>
<dbReference type="Proteomes" id="UP000000545">
    <property type="component" value="Chromosome"/>
</dbReference>
<protein>
    <submittedName>
        <fullName evidence="2">Uncharacterized protein</fullName>
    </submittedName>
</protein>
<dbReference type="PATRIC" id="fig|306537.10.peg.1002"/>
<keyword evidence="3" id="KW-1185">Reference proteome</keyword>
<proteinExistence type="predicted"/>
<feature type="transmembrane region" description="Helical" evidence="1">
    <location>
        <begin position="63"/>
        <end position="86"/>
    </location>
</feature>
<evidence type="ECO:0000313" key="3">
    <source>
        <dbReference type="Proteomes" id="UP000000545"/>
    </source>
</evidence>
<dbReference type="HOGENOM" id="CLU_1132118_0_0_11"/>
<dbReference type="OrthoDB" id="4422904at2"/>
<sequence length="264" mass="29634">MTQPTRMPRTTLKFNSGVDTPLVPGRGEHYYSTPNPMRDNSGCFQAVSAAGPLPYSQDVPLRVFILMAAGLFGVVFSALALMMPFGSARGANSTDGSLHFMNAFFFICGIAFVTVVGFLLNSTLSRRRRIATAWKNGWIDYYPALVGQIYHTRSVLRKGNKLGPNFLYYYRAPLQVLYPDGSFRQMQSFEFEMKGRPDWYRTRCNMASSAQTAVANGWNNNGWAIVGISRLPGQTHAELDPGLTHQQCEAVFNLAERYWLRTAW</sequence>
<name>Q4JVK3_CORJK</name>
<feature type="transmembrane region" description="Helical" evidence="1">
    <location>
        <begin position="98"/>
        <end position="120"/>
    </location>
</feature>
<dbReference type="KEGG" id="cjk:jk0990"/>
<keyword evidence="1" id="KW-0812">Transmembrane</keyword>
<keyword evidence="1" id="KW-1133">Transmembrane helix</keyword>
<dbReference type="EMBL" id="CR931997">
    <property type="protein sequence ID" value="CAI37154.1"/>
    <property type="molecule type" value="Genomic_DNA"/>
</dbReference>
<organism evidence="2 3">
    <name type="scientific">Corynebacterium jeikeium (strain K411)</name>
    <dbReference type="NCBI Taxonomy" id="306537"/>
    <lineage>
        <taxon>Bacteria</taxon>
        <taxon>Bacillati</taxon>
        <taxon>Actinomycetota</taxon>
        <taxon>Actinomycetes</taxon>
        <taxon>Mycobacteriales</taxon>
        <taxon>Corynebacteriaceae</taxon>
        <taxon>Corynebacterium</taxon>
    </lineage>
</organism>
<dbReference type="RefSeq" id="WP_011273567.1">
    <property type="nucleotide sequence ID" value="NC_007164.1"/>
</dbReference>
<dbReference type="STRING" id="306537.jk0990"/>
<gene>
    <name evidence="2" type="ordered locus">jk0990</name>
</gene>
<evidence type="ECO:0000256" key="1">
    <source>
        <dbReference type="SAM" id="Phobius"/>
    </source>
</evidence>
<dbReference type="AlphaFoldDB" id="Q4JVK3"/>